<accession>A0AAV7KK14</accession>
<proteinExistence type="predicted"/>
<gene>
    <name evidence="3" type="ORF">LOD99_14143</name>
</gene>
<dbReference type="AlphaFoldDB" id="A0AAV7KK14"/>
<dbReference type="GO" id="GO:0043161">
    <property type="term" value="P:proteasome-mediated ubiquitin-dependent protein catabolic process"/>
    <property type="evidence" value="ECO:0007669"/>
    <property type="project" value="TreeGrafter"/>
</dbReference>
<dbReference type="InterPro" id="IPR011042">
    <property type="entry name" value="6-blade_b-propeller_TolB-like"/>
</dbReference>
<comment type="caution">
    <text evidence="3">The sequence shown here is derived from an EMBL/GenBank/DDBJ whole genome shotgun (WGS) entry which is preliminary data.</text>
</comment>
<sequence length="327" mass="36404">MTRDIDDKIRQLEVVAKGIELDCDTQQLKESISVLGQLVEKDIISTPTYPTLLLPTLSIGKEGTDEGELKLPRGLAFDDKTELIYVVNSNQSTACINVFTVTGEYMDTFCSSGQFHCPIGIALSGDKVYLTDALLHCIFHFKLSDFQLVSRVGKEGSGKGEFSFPQQVTVASNGSVFVADCSNNRVVVMDAKLNYKRSIKHESMKQPVDVKLLGDKVYALSYIDNPCIHVFTLSGKRLRSFITCGEKATDQVMEVYSFCFDKQKNILICDFSAESIKVFSQEGSLLHTLGGSKDKEKRIKPRGIVITEKNELICVSYKTLFGVHIFF</sequence>
<dbReference type="Pfam" id="PF01436">
    <property type="entry name" value="NHL"/>
    <property type="match status" value="1"/>
</dbReference>
<dbReference type="Proteomes" id="UP001165289">
    <property type="component" value="Unassembled WGS sequence"/>
</dbReference>
<reference evidence="3 4" key="1">
    <citation type="journal article" date="2023" name="BMC Biol.">
        <title>The compact genome of the sponge Oopsacas minuta (Hexactinellida) is lacking key metazoan core genes.</title>
        <authorList>
            <person name="Santini S."/>
            <person name="Schenkelaars Q."/>
            <person name="Jourda C."/>
            <person name="Duchesne M."/>
            <person name="Belahbib H."/>
            <person name="Rocher C."/>
            <person name="Selva M."/>
            <person name="Riesgo A."/>
            <person name="Vervoort M."/>
            <person name="Leys S.P."/>
            <person name="Kodjabachian L."/>
            <person name="Le Bivic A."/>
            <person name="Borchiellini C."/>
            <person name="Claverie J.M."/>
            <person name="Renard E."/>
        </authorList>
    </citation>
    <scope>NUCLEOTIDE SEQUENCE [LARGE SCALE GENOMIC DNA]</scope>
    <source>
        <strain evidence="3">SPO-2</strain>
    </source>
</reference>
<dbReference type="GO" id="GO:0000209">
    <property type="term" value="P:protein polyubiquitination"/>
    <property type="evidence" value="ECO:0007669"/>
    <property type="project" value="TreeGrafter"/>
</dbReference>
<dbReference type="InterPro" id="IPR001258">
    <property type="entry name" value="NHL_repeat"/>
</dbReference>
<feature type="repeat" description="NHL" evidence="2">
    <location>
        <begin position="149"/>
        <end position="192"/>
    </location>
</feature>
<name>A0AAV7KK14_9METZ</name>
<dbReference type="GO" id="GO:0008270">
    <property type="term" value="F:zinc ion binding"/>
    <property type="evidence" value="ECO:0007669"/>
    <property type="project" value="UniProtKB-KW"/>
</dbReference>
<dbReference type="GO" id="GO:0061630">
    <property type="term" value="F:ubiquitin protein ligase activity"/>
    <property type="evidence" value="ECO:0007669"/>
    <property type="project" value="TreeGrafter"/>
</dbReference>
<dbReference type="PROSITE" id="PS51125">
    <property type="entry name" value="NHL"/>
    <property type="match status" value="1"/>
</dbReference>
<dbReference type="SUPFAM" id="SSF101898">
    <property type="entry name" value="NHL repeat"/>
    <property type="match status" value="1"/>
</dbReference>
<organism evidence="3 4">
    <name type="scientific">Oopsacas minuta</name>
    <dbReference type="NCBI Taxonomy" id="111878"/>
    <lineage>
        <taxon>Eukaryota</taxon>
        <taxon>Metazoa</taxon>
        <taxon>Porifera</taxon>
        <taxon>Hexactinellida</taxon>
        <taxon>Hexasterophora</taxon>
        <taxon>Lyssacinosida</taxon>
        <taxon>Leucopsacidae</taxon>
        <taxon>Oopsacas</taxon>
    </lineage>
</organism>
<keyword evidence="4" id="KW-1185">Reference proteome</keyword>
<dbReference type="Gene3D" id="2.120.10.30">
    <property type="entry name" value="TolB, C-terminal domain"/>
    <property type="match status" value="2"/>
</dbReference>
<dbReference type="EMBL" id="JAKMXF010000033">
    <property type="protein sequence ID" value="KAI6660559.1"/>
    <property type="molecule type" value="Genomic_DNA"/>
</dbReference>
<dbReference type="CDD" id="cd05819">
    <property type="entry name" value="NHL"/>
    <property type="match status" value="1"/>
</dbReference>
<evidence type="ECO:0000256" key="1">
    <source>
        <dbReference type="ARBA" id="ARBA00022737"/>
    </source>
</evidence>
<keyword evidence="1" id="KW-0677">Repeat</keyword>
<evidence type="ECO:0000256" key="2">
    <source>
        <dbReference type="PROSITE-ProRule" id="PRU00504"/>
    </source>
</evidence>
<dbReference type="PANTHER" id="PTHR24104:SF25">
    <property type="entry name" value="PROTEIN LIN-41"/>
    <property type="match status" value="1"/>
</dbReference>
<dbReference type="PANTHER" id="PTHR24104">
    <property type="entry name" value="E3 UBIQUITIN-PROTEIN LIGASE NHLRC1-RELATED"/>
    <property type="match status" value="1"/>
</dbReference>
<dbReference type="InterPro" id="IPR050952">
    <property type="entry name" value="TRIM-NHL_E3_ligases"/>
</dbReference>
<evidence type="ECO:0000313" key="4">
    <source>
        <dbReference type="Proteomes" id="UP001165289"/>
    </source>
</evidence>
<protein>
    <submittedName>
        <fullName evidence="3">PEP-CTERM domain protein</fullName>
    </submittedName>
</protein>
<evidence type="ECO:0000313" key="3">
    <source>
        <dbReference type="EMBL" id="KAI6660559.1"/>
    </source>
</evidence>